<dbReference type="Proteomes" id="UP000823660">
    <property type="component" value="Unassembled WGS sequence"/>
</dbReference>
<feature type="domain" description="Outer membrane lipoprotein BamD-like" evidence="5">
    <location>
        <begin position="34"/>
        <end position="211"/>
    </location>
</feature>
<gene>
    <name evidence="6" type="primary">bamD</name>
    <name evidence="6" type="ORF">IAB99_09315</name>
</gene>
<keyword evidence="2" id="KW-0472">Membrane</keyword>
<evidence type="ECO:0000259" key="5">
    <source>
        <dbReference type="Pfam" id="PF13525"/>
    </source>
</evidence>
<evidence type="ECO:0000256" key="1">
    <source>
        <dbReference type="ARBA" id="ARBA00022729"/>
    </source>
</evidence>
<evidence type="ECO:0000313" key="6">
    <source>
        <dbReference type="EMBL" id="MBO8467938.1"/>
    </source>
</evidence>
<dbReference type="Gene3D" id="1.25.40.10">
    <property type="entry name" value="Tetratricopeptide repeat domain"/>
    <property type="match status" value="1"/>
</dbReference>
<organism evidence="6 7">
    <name type="scientific">Candidatus Cryptobacteroides faecipullorum</name>
    <dbReference type="NCBI Taxonomy" id="2840764"/>
    <lineage>
        <taxon>Bacteria</taxon>
        <taxon>Pseudomonadati</taxon>
        <taxon>Bacteroidota</taxon>
        <taxon>Bacteroidia</taxon>
        <taxon>Bacteroidales</taxon>
        <taxon>Candidatus Cryptobacteroides</taxon>
    </lineage>
</organism>
<keyword evidence="3" id="KW-0998">Cell outer membrane</keyword>
<feature type="signal peptide" evidence="4">
    <location>
        <begin position="1"/>
        <end position="22"/>
    </location>
</feature>
<dbReference type="Pfam" id="PF13525">
    <property type="entry name" value="YfiO"/>
    <property type="match status" value="1"/>
</dbReference>
<name>A0A9D9IA18_9BACT</name>
<reference evidence="6" key="1">
    <citation type="submission" date="2020-10" db="EMBL/GenBank/DDBJ databases">
        <authorList>
            <person name="Gilroy R."/>
        </authorList>
    </citation>
    <scope>NUCLEOTIDE SEQUENCE</scope>
    <source>
        <strain evidence="6">B1-15692</strain>
    </source>
</reference>
<reference evidence="6" key="2">
    <citation type="journal article" date="2021" name="PeerJ">
        <title>Extensive microbial diversity within the chicken gut microbiome revealed by metagenomics and culture.</title>
        <authorList>
            <person name="Gilroy R."/>
            <person name="Ravi A."/>
            <person name="Getino M."/>
            <person name="Pursley I."/>
            <person name="Horton D.L."/>
            <person name="Alikhan N.F."/>
            <person name="Baker D."/>
            <person name="Gharbi K."/>
            <person name="Hall N."/>
            <person name="Watson M."/>
            <person name="Adriaenssens E.M."/>
            <person name="Foster-Nyarko E."/>
            <person name="Jarju S."/>
            <person name="Secka A."/>
            <person name="Antonio M."/>
            <person name="Oren A."/>
            <person name="Chaudhuri R.R."/>
            <person name="La Ragione R."/>
            <person name="Hildebrand F."/>
            <person name="Pallen M.J."/>
        </authorList>
    </citation>
    <scope>NUCLEOTIDE SEQUENCE</scope>
    <source>
        <strain evidence="6">B1-15692</strain>
    </source>
</reference>
<proteinExistence type="predicted"/>
<comment type="caution">
    <text evidence="6">The sequence shown here is derived from an EMBL/GenBank/DDBJ whole genome shotgun (WGS) entry which is preliminary data.</text>
</comment>
<evidence type="ECO:0000313" key="7">
    <source>
        <dbReference type="Proteomes" id="UP000823660"/>
    </source>
</evidence>
<dbReference type="PROSITE" id="PS51257">
    <property type="entry name" value="PROKAR_LIPOPROTEIN"/>
    <property type="match status" value="1"/>
</dbReference>
<dbReference type="EMBL" id="JADIMH010000065">
    <property type="protein sequence ID" value="MBO8467938.1"/>
    <property type="molecule type" value="Genomic_DNA"/>
</dbReference>
<dbReference type="InterPro" id="IPR011990">
    <property type="entry name" value="TPR-like_helical_dom_sf"/>
</dbReference>
<dbReference type="NCBIfam" id="TIGR03302">
    <property type="entry name" value="OM_YfiO"/>
    <property type="match status" value="1"/>
</dbReference>
<sequence length="329" mass="38575">MKQTRFFLIAMAVAMLAVSCKSQYEMLLNSNDADTKFEAAFKYFDQEKYQKAAALFESLSVLTNGTERDDTVRYYWGLSNYRASDYYTAETNFSDFVESFPRSPFAPQARFLRIDCLYRSTLRYELDQSPTRVAIGAISEYISEYPDNENIKVCNEMLDDLNRRLDTKAYEAARLYYKMEDYIASRVALKNVLKDNSENVYREDILYYIAMSSYKYAHFSVRAKQKERYLTFIDDYLNFIGELPDSPYRKELDVLYRRAQKALGRPVDTELFEDVDEKDFAKERKQLVRDARKEDRKNRKLIEESKEDVVEGAVADEKDINAAEGAEKN</sequence>
<dbReference type="InterPro" id="IPR017689">
    <property type="entry name" value="BamD"/>
</dbReference>
<accession>A0A9D9IA18</accession>
<evidence type="ECO:0000256" key="2">
    <source>
        <dbReference type="ARBA" id="ARBA00023136"/>
    </source>
</evidence>
<feature type="chain" id="PRO_5039051934" evidence="4">
    <location>
        <begin position="23"/>
        <end position="329"/>
    </location>
</feature>
<dbReference type="AlphaFoldDB" id="A0A9D9IA18"/>
<evidence type="ECO:0000256" key="3">
    <source>
        <dbReference type="ARBA" id="ARBA00023237"/>
    </source>
</evidence>
<dbReference type="SUPFAM" id="SSF48452">
    <property type="entry name" value="TPR-like"/>
    <property type="match status" value="1"/>
</dbReference>
<dbReference type="InterPro" id="IPR039565">
    <property type="entry name" value="BamD-like"/>
</dbReference>
<protein>
    <submittedName>
        <fullName evidence="6">Outer membrane protein assembly factor BamD</fullName>
    </submittedName>
</protein>
<keyword evidence="1 4" id="KW-0732">Signal</keyword>
<evidence type="ECO:0000256" key="4">
    <source>
        <dbReference type="SAM" id="SignalP"/>
    </source>
</evidence>